<gene>
    <name evidence="2" type="ORF">N7494_006288</name>
</gene>
<protein>
    <recommendedName>
        <fullName evidence="1">Tyrosine specific protein phosphatases domain-containing protein</fullName>
    </recommendedName>
</protein>
<feature type="domain" description="Tyrosine specific protein phosphatases" evidence="1">
    <location>
        <begin position="131"/>
        <end position="199"/>
    </location>
</feature>
<dbReference type="AlphaFoldDB" id="A0AAD6CW37"/>
<name>A0AAD6CW37_9EURO</name>
<evidence type="ECO:0000313" key="3">
    <source>
        <dbReference type="Proteomes" id="UP001220324"/>
    </source>
</evidence>
<dbReference type="PANTHER" id="PTHR31126:SF1">
    <property type="entry name" value="TYROSINE SPECIFIC PROTEIN PHOSPHATASES DOMAIN-CONTAINING PROTEIN"/>
    <property type="match status" value="1"/>
</dbReference>
<evidence type="ECO:0000313" key="2">
    <source>
        <dbReference type="EMBL" id="KAJ5541212.1"/>
    </source>
</evidence>
<dbReference type="PANTHER" id="PTHR31126">
    <property type="entry name" value="TYROSINE-PROTEIN PHOSPHATASE"/>
    <property type="match status" value="1"/>
</dbReference>
<proteinExistence type="predicted"/>
<keyword evidence="3" id="KW-1185">Reference proteome</keyword>
<accession>A0AAD6CW37</accession>
<dbReference type="Proteomes" id="UP001220324">
    <property type="component" value="Unassembled WGS sequence"/>
</dbReference>
<dbReference type="PROSITE" id="PS50056">
    <property type="entry name" value="TYR_PHOSPHATASE_2"/>
    <property type="match status" value="1"/>
</dbReference>
<reference evidence="2 3" key="1">
    <citation type="journal article" date="2023" name="IMA Fungus">
        <title>Comparative genomic study of the Penicillium genus elucidates a diverse pangenome and 15 lateral gene transfer events.</title>
        <authorList>
            <person name="Petersen C."/>
            <person name="Sorensen T."/>
            <person name="Nielsen M.R."/>
            <person name="Sondergaard T.E."/>
            <person name="Sorensen J.L."/>
            <person name="Fitzpatrick D.A."/>
            <person name="Frisvad J.C."/>
            <person name="Nielsen K.L."/>
        </authorList>
    </citation>
    <scope>NUCLEOTIDE SEQUENCE [LARGE SCALE GENOMIC DNA]</scope>
    <source>
        <strain evidence="2 3">IBT 35679</strain>
    </source>
</reference>
<dbReference type="InterPro" id="IPR000387">
    <property type="entry name" value="Tyr_Pase_dom"/>
</dbReference>
<dbReference type="EMBL" id="JAQIZZ010000005">
    <property type="protein sequence ID" value="KAJ5541212.1"/>
    <property type="molecule type" value="Genomic_DNA"/>
</dbReference>
<dbReference type="Gene3D" id="3.90.190.10">
    <property type="entry name" value="Protein tyrosine phosphatase superfamily"/>
    <property type="match status" value="1"/>
</dbReference>
<dbReference type="GO" id="GO:0004721">
    <property type="term" value="F:phosphoprotein phosphatase activity"/>
    <property type="evidence" value="ECO:0007669"/>
    <property type="project" value="InterPro"/>
</dbReference>
<comment type="caution">
    <text evidence="2">The sequence shown here is derived from an EMBL/GenBank/DDBJ whole genome shotgun (WGS) entry which is preliminary data.</text>
</comment>
<dbReference type="SUPFAM" id="SSF52799">
    <property type="entry name" value="(Phosphotyrosine protein) phosphatases II"/>
    <property type="match status" value="1"/>
</dbReference>
<dbReference type="InterPro" id="IPR026893">
    <property type="entry name" value="Tyr/Ser_Pase_IphP-type"/>
</dbReference>
<dbReference type="Pfam" id="PF13350">
    <property type="entry name" value="Y_phosphatase3"/>
    <property type="match status" value="1"/>
</dbReference>
<evidence type="ECO:0000259" key="1">
    <source>
        <dbReference type="PROSITE" id="PS50056"/>
    </source>
</evidence>
<sequence>MSEHIQIQNAMSCQCMSPGLQNFRDIGGYSISLTQCIREGIVYRSASTDHVDRSHVDGLQASHDIRIIFDLRSAGERMQQSSPPAKIPIIGLPAVAKPDGITLKKYFDGLLDNAPLACAELYQHICAHSNAAFYAIFKYIRDNPGKPLLVQCELGKDRTGVFIGVLLFVLGASEHDIISDYALSQKGIEGLVVARKEKLSRSDFMKDVSPSLVALDRHFMALPESMILFLSYLKDTYGNGQGYLESIGLRVEDFDKIRSNMTREV</sequence>
<dbReference type="InterPro" id="IPR029021">
    <property type="entry name" value="Prot-tyrosine_phosphatase-like"/>
</dbReference>
<organism evidence="2 3">
    <name type="scientific">Penicillium frequentans</name>
    <dbReference type="NCBI Taxonomy" id="3151616"/>
    <lineage>
        <taxon>Eukaryota</taxon>
        <taxon>Fungi</taxon>
        <taxon>Dikarya</taxon>
        <taxon>Ascomycota</taxon>
        <taxon>Pezizomycotina</taxon>
        <taxon>Eurotiomycetes</taxon>
        <taxon>Eurotiomycetidae</taxon>
        <taxon>Eurotiales</taxon>
        <taxon>Aspergillaceae</taxon>
        <taxon>Penicillium</taxon>
    </lineage>
</organism>